<evidence type="ECO:0000313" key="3">
    <source>
        <dbReference type="Proteomes" id="UP000315434"/>
    </source>
</evidence>
<protein>
    <recommendedName>
        <fullName evidence="4">Type I secretion protein</fullName>
    </recommendedName>
</protein>
<organism evidence="2 3">
    <name type="scientific">Rhizobium rhizogenes</name>
    <name type="common">Agrobacterium rhizogenes</name>
    <dbReference type="NCBI Taxonomy" id="359"/>
    <lineage>
        <taxon>Bacteria</taxon>
        <taxon>Pseudomonadati</taxon>
        <taxon>Pseudomonadota</taxon>
        <taxon>Alphaproteobacteria</taxon>
        <taxon>Hyphomicrobiales</taxon>
        <taxon>Rhizobiaceae</taxon>
        <taxon>Rhizobium/Agrobacterium group</taxon>
        <taxon>Rhizobium</taxon>
    </lineage>
</organism>
<feature type="region of interest" description="Disordered" evidence="1">
    <location>
        <begin position="248"/>
        <end position="268"/>
    </location>
</feature>
<gene>
    <name evidence="2" type="ORF">EXN68_20950</name>
</gene>
<evidence type="ECO:0000313" key="2">
    <source>
        <dbReference type="EMBL" id="TRA98077.1"/>
    </source>
</evidence>
<evidence type="ECO:0000256" key="1">
    <source>
        <dbReference type="SAM" id="MobiDB-lite"/>
    </source>
</evidence>
<dbReference type="Proteomes" id="UP000315434">
    <property type="component" value="Unassembled WGS sequence"/>
</dbReference>
<name>A0A546XBJ5_RHIRH</name>
<accession>A0A546XBJ5</accession>
<dbReference type="AlphaFoldDB" id="A0A546XBJ5"/>
<dbReference type="RefSeq" id="WP_142842691.1">
    <property type="nucleotide sequence ID" value="NZ_SGNY01000008.1"/>
</dbReference>
<comment type="caution">
    <text evidence="2">The sequence shown here is derived from an EMBL/GenBank/DDBJ whole genome shotgun (WGS) entry which is preliminary data.</text>
</comment>
<dbReference type="EMBL" id="SGNY01000008">
    <property type="protein sequence ID" value="TRA98077.1"/>
    <property type="molecule type" value="Genomic_DNA"/>
</dbReference>
<proteinExistence type="predicted"/>
<reference evidence="2 3" key="1">
    <citation type="journal article" date="2019" name="Appl. Microbiol. Biotechnol.">
        <title>Differential efficiency of wild type rhizogenic strains for rol gene transformation of plants.</title>
        <authorList>
            <person name="Desmet S."/>
            <person name="De Keyser E."/>
            <person name="Van Vaerenbergh J."/>
            <person name="Baeyen S."/>
            <person name="Van Huylenbroeck J."/>
            <person name="Geelen D."/>
            <person name="Dhooghe E."/>
        </authorList>
    </citation>
    <scope>NUCLEOTIDE SEQUENCE [LARGE SCALE GENOMIC DNA]</scope>
    <source>
        <strain evidence="2 3">GBBC3284</strain>
    </source>
</reference>
<dbReference type="OrthoDB" id="8283038at2"/>
<evidence type="ECO:0008006" key="4">
    <source>
        <dbReference type="Google" id="ProtNLM"/>
    </source>
</evidence>
<sequence length="672" mass="72941">MHIDKISDMIAHFIGMFDTVVEEARLRSNYSEGPAHSDPDRLPDDEAARLLDKNYDVPLEDYDPGVKYRSGYYDFDYMRPHFARAVEYDMQQLANAIPVDISGAHFRFPGRLSFDERELVVHTGPGSVAGHLTQVNILQDDDYLNMTDGPNVARDTTFVTERTVEFYNEAAVFTPFSTFQRTDNYDALQALAKSAHDYIEHARDNDVTSLGTGADQDFVLAGNDINGLYINGAVAYDKPTLDDFMPDRGIAKPAEAPEKSDVSLHEDSPAGNSLDIAAGANVVANIATLVNTGVMTSVTAVMGDYHQIDAITQAYIYSDRDEISSVFTHSEDQAATAAYNIASFQRSVYPGAENAAADSHESGEPPIFPTAWRVSVLEGDVSFVHWIEQYQFISDNDTMTITTSGASVSLLTGGNAALNIANFLGIGMQYDLIIVGGNVLDMNLISQIAVLYDNDWARANPDAPGGATIQSGNNLLWNDASIHNVGSNDRFETMPDYMHQTVNAINERDPNMPDALAHDANFAGYQGLNVLYITGNLYDVSIIKQVSVLGDSDDVTQAAAKVLENNDNATVHIDTGSNAVVNIAQIVDYDSFGSTTYVAGGVYSDAILIQGGIIENDTSQPTQHGQLANEVIAFLHDDPATIQNESDGVINGGHDLSWSNAHPSDVMQTVVA</sequence>